<accession>A0A1Z4N948</accession>
<sequence>MAEPTLAQIFGANASQTSTDLVIKKADLLAVGLTASSTNSAESLVVSLLKLWQTYLTPTNLEANTEQQISIEDSYQQITTRGTTQYRQYSKTVNLQVVDASTDVDPDLF</sequence>
<keyword evidence="2" id="KW-1185">Reference proteome</keyword>
<dbReference type="KEGG" id="ttq:NIES37_62650"/>
<protein>
    <submittedName>
        <fullName evidence="1">Uncharacterized protein</fullName>
    </submittedName>
</protein>
<dbReference type="EMBL" id="AP018248">
    <property type="protein sequence ID" value="BAZ02253.1"/>
    <property type="molecule type" value="Genomic_DNA"/>
</dbReference>
<evidence type="ECO:0000313" key="2">
    <source>
        <dbReference type="Proteomes" id="UP000218785"/>
    </source>
</evidence>
<gene>
    <name evidence="1" type="ORF">NIES37_62650</name>
</gene>
<evidence type="ECO:0000313" key="1">
    <source>
        <dbReference type="EMBL" id="BAZ02253.1"/>
    </source>
</evidence>
<proteinExistence type="predicted"/>
<dbReference type="Proteomes" id="UP000218785">
    <property type="component" value="Chromosome"/>
</dbReference>
<reference evidence="1 2" key="1">
    <citation type="submission" date="2017-06" db="EMBL/GenBank/DDBJ databases">
        <title>Genome sequencing of cyanobaciteial culture collection at National Institute for Environmental Studies (NIES).</title>
        <authorList>
            <person name="Hirose Y."/>
            <person name="Shimura Y."/>
            <person name="Fujisawa T."/>
            <person name="Nakamura Y."/>
            <person name="Kawachi M."/>
        </authorList>
    </citation>
    <scope>NUCLEOTIDE SEQUENCE [LARGE SCALE GENOMIC DNA]</scope>
    <source>
        <strain evidence="1 2">NIES-37</strain>
    </source>
</reference>
<name>A0A1Z4N948_9CYAN</name>
<dbReference type="AlphaFoldDB" id="A0A1Z4N948"/>
<dbReference type="RefSeq" id="WP_096582343.1">
    <property type="nucleotide sequence ID" value="NZ_CAWNJS010000001.1"/>
</dbReference>
<organism evidence="1 2">
    <name type="scientific">Tolypothrix tenuis PCC 7101</name>
    <dbReference type="NCBI Taxonomy" id="231146"/>
    <lineage>
        <taxon>Bacteria</taxon>
        <taxon>Bacillati</taxon>
        <taxon>Cyanobacteriota</taxon>
        <taxon>Cyanophyceae</taxon>
        <taxon>Nostocales</taxon>
        <taxon>Tolypothrichaceae</taxon>
        <taxon>Tolypothrix</taxon>
    </lineage>
</organism>